<protein>
    <recommendedName>
        <fullName evidence="3">Lipoprotein</fullName>
    </recommendedName>
</protein>
<gene>
    <name evidence="2" type="ordered locus">Daro_1652</name>
</gene>
<feature type="signal peptide" evidence="1">
    <location>
        <begin position="1"/>
        <end position="22"/>
    </location>
</feature>
<keyword evidence="1" id="KW-0732">Signal</keyword>
<organism evidence="2">
    <name type="scientific">Dechloromonas aromatica (strain RCB)</name>
    <dbReference type="NCBI Taxonomy" id="159087"/>
    <lineage>
        <taxon>Bacteria</taxon>
        <taxon>Pseudomonadati</taxon>
        <taxon>Pseudomonadota</taxon>
        <taxon>Betaproteobacteria</taxon>
        <taxon>Rhodocyclales</taxon>
        <taxon>Azonexaceae</taxon>
        <taxon>Dechloromonas</taxon>
    </lineage>
</organism>
<name>Q47FI1_DECAR</name>
<feature type="chain" id="PRO_5004233161" description="Lipoprotein" evidence="1">
    <location>
        <begin position="23"/>
        <end position="244"/>
    </location>
</feature>
<evidence type="ECO:0000256" key="1">
    <source>
        <dbReference type="SAM" id="SignalP"/>
    </source>
</evidence>
<evidence type="ECO:0000313" key="2">
    <source>
        <dbReference type="EMBL" id="AAZ46400.1"/>
    </source>
</evidence>
<dbReference type="KEGG" id="dar:Daro_1652"/>
<dbReference type="PROSITE" id="PS51257">
    <property type="entry name" value="PROKAR_LIPOPROTEIN"/>
    <property type="match status" value="1"/>
</dbReference>
<accession>Q47FI1</accession>
<evidence type="ECO:0008006" key="3">
    <source>
        <dbReference type="Google" id="ProtNLM"/>
    </source>
</evidence>
<proteinExistence type="predicted"/>
<sequence>MKQQKMGLVALTTAAVLSMTLAGCKDEPSSGDIKDNLKAMVSDCPLIKVSGVEKLNGRPGSTPDSYYVSAKYTLSYTPPKEMEKILDEAVEAVKLHNAEIDQGHVEALRQRNIEASAELEKLKGEMESARTYLECRANDRNCLAEFTKATGCFISADLRDCIGEINSVSDRRYTGQIDKLEQEIRQNEDALYKLKPEPLPTNFNLRGKFYEIFEKQCRVEGRYQRGGPAQLDRNSVFLSDFSAG</sequence>
<dbReference type="HOGENOM" id="CLU_1136584_0_0_4"/>
<dbReference type="AlphaFoldDB" id="Q47FI1"/>
<reference evidence="2" key="1">
    <citation type="submission" date="2005-08" db="EMBL/GenBank/DDBJ databases">
        <title>Complete sequence of Dechloromonas aromatica RCB.</title>
        <authorList>
            <person name="Salinero K.K."/>
            <person name="Copeland A."/>
            <person name="Lucas S."/>
            <person name="Lapidus A."/>
            <person name="Barry K."/>
            <person name="Detter J.C."/>
            <person name="Glavina T."/>
            <person name="Hammon N."/>
            <person name="Israni S."/>
            <person name="Pitluck S."/>
            <person name="Di Bartolo G."/>
            <person name="Trong S."/>
            <person name="Schmutz J."/>
            <person name="Larimer F."/>
            <person name="Land M."/>
            <person name="Ivanova N."/>
            <person name="Richardson P."/>
        </authorList>
    </citation>
    <scope>NUCLEOTIDE SEQUENCE</scope>
    <source>
        <strain evidence="2">RCB</strain>
    </source>
</reference>
<dbReference type="EMBL" id="CP000089">
    <property type="protein sequence ID" value="AAZ46400.1"/>
    <property type="molecule type" value="Genomic_DNA"/>
</dbReference>